<dbReference type="PANTHER" id="PTHR43064">
    <property type="entry name" value="PHOSPHORIBOSYLAMINOIMIDAZOLE CARBOXYLASE-RELATED"/>
    <property type="match status" value="1"/>
</dbReference>
<dbReference type="Gene3D" id="3.40.50.1970">
    <property type="match status" value="1"/>
</dbReference>
<dbReference type="EMBL" id="DTKJ01000043">
    <property type="protein sequence ID" value="HGZ11831.1"/>
    <property type="molecule type" value="Genomic_DNA"/>
</dbReference>
<dbReference type="GO" id="GO:0016787">
    <property type="term" value="F:hydrolase activity"/>
    <property type="evidence" value="ECO:0007669"/>
    <property type="project" value="InterPro"/>
</dbReference>
<comment type="caution">
    <text evidence="2">The sequence shown here is derived from an EMBL/GenBank/DDBJ whole genome shotgun (WGS) entry which is preliminary data.</text>
</comment>
<dbReference type="GO" id="GO:0006189">
    <property type="term" value="P:'de novo' IMP biosynthetic process"/>
    <property type="evidence" value="ECO:0007669"/>
    <property type="project" value="InterPro"/>
</dbReference>
<evidence type="ECO:0000259" key="1">
    <source>
        <dbReference type="SMART" id="SM01001"/>
    </source>
</evidence>
<dbReference type="SUPFAM" id="SSF52255">
    <property type="entry name" value="N5-CAIR mutase (phosphoribosylaminoimidazole carboxylase, PurE)"/>
    <property type="match status" value="1"/>
</dbReference>
<feature type="domain" description="PurE" evidence="1">
    <location>
        <begin position="120"/>
        <end position="250"/>
    </location>
</feature>
<dbReference type="InterPro" id="IPR000031">
    <property type="entry name" value="PurE_dom"/>
</dbReference>
<dbReference type="SMART" id="SM01001">
    <property type="entry name" value="AIRC"/>
    <property type="match status" value="1"/>
</dbReference>
<reference evidence="2" key="1">
    <citation type="journal article" date="2020" name="mSystems">
        <title>Genome- and Community-Level Interaction Insights into Carbon Utilization and Element Cycling Functions of Hydrothermarchaeota in Hydrothermal Sediment.</title>
        <authorList>
            <person name="Zhou Z."/>
            <person name="Liu Y."/>
            <person name="Xu W."/>
            <person name="Pan J."/>
            <person name="Luo Z.H."/>
            <person name="Li M."/>
        </authorList>
    </citation>
    <scope>NUCLEOTIDE SEQUENCE [LARGE SCALE GENOMIC DNA]</scope>
    <source>
        <strain evidence="2">SpSt-853</strain>
    </source>
</reference>
<dbReference type="AlphaFoldDB" id="A0A7C5ALS5"/>
<evidence type="ECO:0000313" key="2">
    <source>
        <dbReference type="EMBL" id="HGZ11831.1"/>
    </source>
</evidence>
<dbReference type="Pfam" id="PF00731">
    <property type="entry name" value="AIRC"/>
    <property type="match status" value="1"/>
</dbReference>
<sequence>MDTKVLEHLLSEVQAGRLGVPEALDRLRHLPFEDLGFARVDHHRALRQGFPEVVFAGGKEVEQLKGILTSLTTGAEQILVTRLEPEKAAALVPDFPGCQYYPASRTLVLSRGEILDRGRGLIVVISAGTSDIPVAEEAAVTARVMGNRVKTLYDCGVAGLHRLLAHQELFRQATVFVVVAGMEGALPSVVGGLVDRPVIAVPTSVGYGASFGGLAALLAMLNSCANGVAVVNIDNGFGAGYLAALINRKD</sequence>
<gene>
    <name evidence="2" type="primary">larB</name>
    <name evidence="2" type="ORF">ENW48_06390</name>
</gene>
<dbReference type="PANTHER" id="PTHR43064:SF1">
    <property type="entry name" value="SLL1489 PROTEIN"/>
    <property type="match status" value="1"/>
</dbReference>
<protein>
    <submittedName>
        <fullName evidence="2">Nickel pincer cofactor biosynthesis protein LarB</fullName>
    </submittedName>
</protein>
<dbReference type="InterPro" id="IPR039476">
    <property type="entry name" value="P2CMN_synthase_LarB"/>
</dbReference>
<name>A0A7C5ALS5_9BACT</name>
<accession>A0A7C5ALS5</accession>
<organism evidence="2">
    <name type="scientific">Desulfobacca acetoxidans</name>
    <dbReference type="NCBI Taxonomy" id="60893"/>
    <lineage>
        <taxon>Bacteria</taxon>
        <taxon>Pseudomonadati</taxon>
        <taxon>Thermodesulfobacteriota</taxon>
        <taxon>Desulfobaccia</taxon>
        <taxon>Desulfobaccales</taxon>
        <taxon>Desulfobaccaceae</taxon>
        <taxon>Desulfobacca</taxon>
    </lineage>
</organism>
<proteinExistence type="predicted"/>
<dbReference type="NCBIfam" id="NF033503">
    <property type="entry name" value="LarB"/>
    <property type="match status" value="1"/>
</dbReference>